<sequence>MGSIAQNKPPVIDFSWVEGKQGSPEWDRVRDRVKETLVEYGCFKATFDSIPMDLRNPLLGSIKELFELPLERKIHNSSKKTFHGYVGQNPRVTLFESLG</sequence>
<keyword evidence="2" id="KW-1185">Reference proteome</keyword>
<gene>
    <name evidence="1" type="ORF">MLD38_029647</name>
</gene>
<evidence type="ECO:0000313" key="2">
    <source>
        <dbReference type="Proteomes" id="UP001057402"/>
    </source>
</evidence>
<proteinExistence type="predicted"/>
<evidence type="ECO:0000313" key="1">
    <source>
        <dbReference type="EMBL" id="KAI4331459.1"/>
    </source>
</evidence>
<name>A0ACB9N6V6_9MYRT</name>
<reference evidence="2" key="1">
    <citation type="journal article" date="2023" name="Front. Plant Sci.">
        <title>Chromosomal-level genome assembly of Melastoma candidum provides insights into trichome evolution.</title>
        <authorList>
            <person name="Zhong Y."/>
            <person name="Wu W."/>
            <person name="Sun C."/>
            <person name="Zou P."/>
            <person name="Liu Y."/>
            <person name="Dai S."/>
            <person name="Zhou R."/>
        </authorList>
    </citation>
    <scope>NUCLEOTIDE SEQUENCE [LARGE SCALE GENOMIC DNA]</scope>
</reference>
<protein>
    <submittedName>
        <fullName evidence="1">Uncharacterized protein</fullName>
    </submittedName>
</protein>
<organism evidence="1 2">
    <name type="scientific">Melastoma candidum</name>
    <dbReference type="NCBI Taxonomy" id="119954"/>
    <lineage>
        <taxon>Eukaryota</taxon>
        <taxon>Viridiplantae</taxon>
        <taxon>Streptophyta</taxon>
        <taxon>Embryophyta</taxon>
        <taxon>Tracheophyta</taxon>
        <taxon>Spermatophyta</taxon>
        <taxon>Magnoliopsida</taxon>
        <taxon>eudicotyledons</taxon>
        <taxon>Gunneridae</taxon>
        <taxon>Pentapetalae</taxon>
        <taxon>rosids</taxon>
        <taxon>malvids</taxon>
        <taxon>Myrtales</taxon>
        <taxon>Melastomataceae</taxon>
        <taxon>Melastomatoideae</taxon>
        <taxon>Melastomateae</taxon>
        <taxon>Melastoma</taxon>
    </lineage>
</organism>
<comment type="caution">
    <text evidence="1">The sequence shown here is derived from an EMBL/GenBank/DDBJ whole genome shotgun (WGS) entry which is preliminary data.</text>
</comment>
<dbReference type="Proteomes" id="UP001057402">
    <property type="component" value="Chromosome 8"/>
</dbReference>
<accession>A0ACB9N6V6</accession>
<dbReference type="EMBL" id="CM042887">
    <property type="protein sequence ID" value="KAI4331459.1"/>
    <property type="molecule type" value="Genomic_DNA"/>
</dbReference>